<dbReference type="VEuPathDB" id="PiroplasmaDB:BOVATA_030460"/>
<feature type="region of interest" description="Disordered" evidence="1">
    <location>
        <begin position="17"/>
        <end position="41"/>
    </location>
</feature>
<keyword evidence="3" id="KW-1185">Reference proteome</keyword>
<protein>
    <submittedName>
        <fullName evidence="2">Mitotic cohesin complex, putative</fullName>
    </submittedName>
</protein>
<feature type="region of interest" description="Disordered" evidence="1">
    <location>
        <begin position="194"/>
        <end position="216"/>
    </location>
</feature>
<dbReference type="EMBL" id="BDSA01000003">
    <property type="protein sequence ID" value="GBE61553.1"/>
    <property type="molecule type" value="Genomic_DNA"/>
</dbReference>
<dbReference type="OrthoDB" id="365311at2759"/>
<feature type="region of interest" description="Disordered" evidence="1">
    <location>
        <begin position="127"/>
        <end position="147"/>
    </location>
</feature>
<evidence type="ECO:0000313" key="2">
    <source>
        <dbReference type="EMBL" id="GBE61553.1"/>
    </source>
</evidence>
<dbReference type="Proteomes" id="UP000236319">
    <property type="component" value="Unassembled WGS sequence"/>
</dbReference>
<organism evidence="2 3">
    <name type="scientific">Babesia ovata</name>
    <dbReference type="NCBI Taxonomy" id="189622"/>
    <lineage>
        <taxon>Eukaryota</taxon>
        <taxon>Sar</taxon>
        <taxon>Alveolata</taxon>
        <taxon>Apicomplexa</taxon>
        <taxon>Aconoidasida</taxon>
        <taxon>Piroplasmida</taxon>
        <taxon>Babesiidae</taxon>
        <taxon>Babesia</taxon>
    </lineage>
</organism>
<proteinExistence type="predicted"/>
<dbReference type="RefSeq" id="XP_028867796.1">
    <property type="nucleotide sequence ID" value="XM_029011963.1"/>
</dbReference>
<sequence>MAGTRTYTVARPTEITISASSDDDSNDEDYSDTAVSRRRRVRPVQQTRVTEMNTDIPVTSRLFEIVILRKHAKLSTCLQRLLLTLSSAERQLAIADILSFICECAGFKHSSITSEVVEAHDVPAKVTGRGARRKSHVNGKESDKRRKERTSIFMDIASPDGFVDSDDSARGLNGSHQTILATPVRTRRNAQAVGASPICDPDNAKAASSSTHDAMNGTDPCETVGFDQEKDLKLTYDNFSWWSFRNMFASLPTDANYSDIVQHCSTPCHSPVSEPDGLFFPKINDLFCDRRSTCISSKFYQLCVERVVPLTTALEAQDGWTIGFGKHNGAYMLFKEFFQQLVLEAEAVSVGELLHALQWICALSMIGFRAVRQFAVIACNDVVSSLLVKLNSLAKNERVFARQLQVEIEMDQRTHERVHGPDSRVTLTVSKSSLELYKKLLLAQRGQKAIMSFLKCLYNVNFASKLQDVLVDIRVAAAFSIGNHVLLNPQIFSSPAYVDFAYRLLPLTDDCTRLLLLRFLCLVERRLGEEEFGILLALHESCVNNCLPDSCEAIEALLLRDVHFNYDRSAVFSHRSEKLFLRLVESLSRNKNSTLGVLIASVFLPSVPIHGFTLVFQVRTDGLRSKYRNMLIPHPAVLGRQTKLVISDESASKVRNFYQCFMELSRLASSIDASEAFVTNLISSLWNHNHLFEDVAGIVRFLCQGGDVASVKARLDGNGQQLLLHITLASFEHLLADATAFTEQQLEVVGTVISYAPVFLRLYRASTSHMKTALQLLEQATSLLQRTGLSLDVSLIKSLSDVVKYLVDNENGCEHTIDSLRLAVRCLYNVYGQSEEAKLHVSSLYRMVSKHLSSESETGMNVLHCAMNLLHYLPLELDVPELLISLIMKNLQSQSADERMIWCTIGYVLFEAELYKCVKTSQPSADGAFGELRDMLLKSIAAVAHNSCSDFTMFVCFHSMASLVQISALAGGLEEVPHEAELEMYRIFLHFLQRVKPSHMRNSMGSLEGAEKGYTIADVYVAGYCESYFVMNPLECVLSMVALFTKVLSARLYCSGLSVLVLLQAISLCPPIAAASGVYLRFLANFDDQILTSLLLFAMIGLYESGARDSASELRHRFVGIVMDNRDKVPVDRKKLNIDSLLLSGMRYALQGPSNWDFITELVELTKTFRSYDGQINSTLLHAQIGALLTPLDVPEELRAKVFEFLQVVGLGGAITIRAMAGCQDIEGIDRCLNIIRRKCSHVDFVSLTGGAVARKERHQPSSTCIVTRQRSVKAVDRLVSSETRATSAGSPESHLDVSPIVVRTFTKSNVRALPPSVGLMRPRSTTSAKIDIDKVSQTVEVEPDVLTESPEFHASTATPMTERSYGMRSTPSFGLLSPSSSLLSPLLFP</sequence>
<evidence type="ECO:0000256" key="1">
    <source>
        <dbReference type="SAM" id="MobiDB-lite"/>
    </source>
</evidence>
<accession>A0A2H6KEX7</accession>
<comment type="caution">
    <text evidence="2">The sequence shown here is derived from an EMBL/GenBank/DDBJ whole genome shotgun (WGS) entry which is preliminary data.</text>
</comment>
<name>A0A2H6KEX7_9APIC</name>
<evidence type="ECO:0000313" key="3">
    <source>
        <dbReference type="Proteomes" id="UP000236319"/>
    </source>
</evidence>
<gene>
    <name evidence="2" type="ORF">BOVATA_030460</name>
</gene>
<feature type="compositionally biased region" description="Acidic residues" evidence="1">
    <location>
        <begin position="21"/>
        <end position="31"/>
    </location>
</feature>
<reference evidence="2 3" key="1">
    <citation type="journal article" date="2017" name="BMC Genomics">
        <title>Whole-genome assembly of Babesia ovata and comparative genomics between closely related pathogens.</title>
        <authorList>
            <person name="Yamagishi J."/>
            <person name="Asada M."/>
            <person name="Hakimi H."/>
            <person name="Tanaka T.Q."/>
            <person name="Sugimoto C."/>
            <person name="Kawazu S."/>
        </authorList>
    </citation>
    <scope>NUCLEOTIDE SEQUENCE [LARGE SCALE GENOMIC DNA]</scope>
    <source>
        <strain evidence="2 3">Miyake</strain>
    </source>
</reference>
<dbReference type="GeneID" id="39875323"/>